<dbReference type="InterPro" id="IPR036508">
    <property type="entry name" value="Chitin-bd_dom_sf"/>
</dbReference>
<dbReference type="GO" id="GO:0005576">
    <property type="term" value="C:extracellular region"/>
    <property type="evidence" value="ECO:0007669"/>
    <property type="project" value="InterPro"/>
</dbReference>
<feature type="compositionally biased region" description="Polar residues" evidence="1">
    <location>
        <begin position="23"/>
        <end position="36"/>
    </location>
</feature>
<name>A0A8J9UKE0_9NEOP</name>
<accession>A0A8J9UKE0</accession>
<dbReference type="EMBL" id="OV170230">
    <property type="protein sequence ID" value="CAH0715277.1"/>
    <property type="molecule type" value="Genomic_DNA"/>
</dbReference>
<protein>
    <recommendedName>
        <fullName evidence="2">Chitin-binding type-2 domain-containing protein</fullName>
    </recommendedName>
</protein>
<feature type="compositionally biased region" description="Polar residues" evidence="1">
    <location>
        <begin position="152"/>
        <end position="163"/>
    </location>
</feature>
<dbReference type="OrthoDB" id="73875at2759"/>
<evidence type="ECO:0000256" key="1">
    <source>
        <dbReference type="SAM" id="MobiDB-lite"/>
    </source>
</evidence>
<evidence type="ECO:0000259" key="2">
    <source>
        <dbReference type="PROSITE" id="PS50940"/>
    </source>
</evidence>
<dbReference type="Pfam" id="PF01607">
    <property type="entry name" value="CBM_14"/>
    <property type="match status" value="1"/>
</dbReference>
<reference evidence="3" key="1">
    <citation type="submission" date="2021-12" db="EMBL/GenBank/DDBJ databases">
        <authorList>
            <person name="Martin H S."/>
        </authorList>
    </citation>
    <scope>NUCLEOTIDE SEQUENCE</scope>
</reference>
<feature type="region of interest" description="Disordered" evidence="1">
    <location>
        <begin position="356"/>
        <end position="401"/>
    </location>
</feature>
<sequence length="718" mass="80145">MVKERRPFLRRTKATAPPDVTDTETSTPSLEATTNKFTKRGNNRFKSRKTDNEIDKTKADNKTSSTAAPQRSDRPRNFVRRRLGGANSTTPKPASSTQIPLPSRRPFRIASRRRPISTTTTTTAKPTTALIESEESLQDIGDIDAIEDPSLRPSTSPRTTVNLQRRRPLVQLKAEDQNPAATNEEEKKRQSKKYSASFRQNQLDEILKFRASAEELDITTEGKTTSDDISAETAVALAAHQLISAPIPIIPDYDEDFYTTRKTPKTIVDFKFTNPAYTEDYSRTPVYTEDYTRPSYTTRQKLVETSTINYASPLTDTDTPTISSESTFTASSFTSRFSKPIDSSLNPTLSGVTLSLRSENSESTARYNPTEPTQFTTESYESRVSRPSLSTNKINPTTSGISDLNESTLKLTVPIRDVSPTYPTGFTRKVSRPSGFSPNLVNIDYDIKTTGRPELGPSTARYEGSSEKIPVPVVLGYSVGGQGLQEPSYFTREYLLEPSLTKGYDDEFQYLSPGTTPQSSTRKALVRKTIYRRISSTQSPASVLPQTTQKPRRTTRKPFEKILKNPVQTETALKDIVEKETVQKEVISKEPVQKGTAQKRPIQKIKFQKPAVQRVQPQVIAPVRPISEYDYYDDSEEKVAANYETRTKVVLHDKGNIECLDIGNFPHPTSCKKFISCARVESGAVRGWEYICPKGLSFDPVGGMCNWSAGLGCNEKDV</sequence>
<feature type="compositionally biased region" description="Polar residues" evidence="1">
    <location>
        <begin position="356"/>
        <end position="379"/>
    </location>
</feature>
<proteinExistence type="predicted"/>
<evidence type="ECO:0000313" key="3">
    <source>
        <dbReference type="EMBL" id="CAH0715277.1"/>
    </source>
</evidence>
<organism evidence="3 4">
    <name type="scientific">Brenthis ino</name>
    <name type="common">lesser marbled fritillary</name>
    <dbReference type="NCBI Taxonomy" id="405034"/>
    <lineage>
        <taxon>Eukaryota</taxon>
        <taxon>Metazoa</taxon>
        <taxon>Ecdysozoa</taxon>
        <taxon>Arthropoda</taxon>
        <taxon>Hexapoda</taxon>
        <taxon>Insecta</taxon>
        <taxon>Pterygota</taxon>
        <taxon>Neoptera</taxon>
        <taxon>Endopterygota</taxon>
        <taxon>Lepidoptera</taxon>
        <taxon>Glossata</taxon>
        <taxon>Ditrysia</taxon>
        <taxon>Papilionoidea</taxon>
        <taxon>Nymphalidae</taxon>
        <taxon>Heliconiinae</taxon>
        <taxon>Argynnini</taxon>
        <taxon>Brenthis</taxon>
    </lineage>
</organism>
<dbReference type="GO" id="GO:0008061">
    <property type="term" value="F:chitin binding"/>
    <property type="evidence" value="ECO:0007669"/>
    <property type="project" value="InterPro"/>
</dbReference>
<feature type="compositionally biased region" description="Basic residues" evidence="1">
    <location>
        <begin position="37"/>
        <end position="47"/>
    </location>
</feature>
<feature type="compositionally biased region" description="Polar residues" evidence="1">
    <location>
        <begin position="86"/>
        <end position="100"/>
    </location>
</feature>
<feature type="region of interest" description="Disordered" evidence="1">
    <location>
        <begin position="1"/>
        <end position="196"/>
    </location>
</feature>
<dbReference type="Proteomes" id="UP000838878">
    <property type="component" value="Chromosome 10"/>
</dbReference>
<feature type="compositionally biased region" description="Low complexity" evidence="1">
    <location>
        <begin position="116"/>
        <end position="128"/>
    </location>
</feature>
<feature type="non-terminal residue" evidence="3">
    <location>
        <position position="718"/>
    </location>
</feature>
<feature type="compositionally biased region" description="Acidic residues" evidence="1">
    <location>
        <begin position="132"/>
        <end position="147"/>
    </location>
</feature>
<dbReference type="Gene3D" id="2.170.140.10">
    <property type="entry name" value="Chitin binding domain"/>
    <property type="match status" value="1"/>
</dbReference>
<dbReference type="AlphaFoldDB" id="A0A8J9UKE0"/>
<feature type="compositionally biased region" description="Basic and acidic residues" evidence="1">
    <location>
        <begin position="48"/>
        <end position="61"/>
    </location>
</feature>
<evidence type="ECO:0000313" key="4">
    <source>
        <dbReference type="Proteomes" id="UP000838878"/>
    </source>
</evidence>
<gene>
    <name evidence="3" type="ORF">BINO364_LOCUS2227</name>
</gene>
<feature type="domain" description="Chitin-binding type-2" evidence="2">
    <location>
        <begin position="656"/>
        <end position="715"/>
    </location>
</feature>
<dbReference type="InterPro" id="IPR002557">
    <property type="entry name" value="Chitin-bd_dom"/>
</dbReference>
<feature type="compositionally biased region" description="Polar residues" evidence="1">
    <location>
        <begin position="385"/>
        <end position="401"/>
    </location>
</feature>
<dbReference type="PROSITE" id="PS50940">
    <property type="entry name" value="CHIT_BIND_II"/>
    <property type="match status" value="1"/>
</dbReference>
<dbReference type="SUPFAM" id="SSF57625">
    <property type="entry name" value="Invertebrate chitin-binding proteins"/>
    <property type="match status" value="1"/>
</dbReference>
<feature type="compositionally biased region" description="Basic residues" evidence="1">
    <location>
        <begin position="105"/>
        <end position="115"/>
    </location>
</feature>
<dbReference type="SMART" id="SM00494">
    <property type="entry name" value="ChtBD2"/>
    <property type="match status" value="1"/>
</dbReference>
<keyword evidence="4" id="KW-1185">Reference proteome</keyword>